<dbReference type="InterPro" id="IPR004368">
    <property type="entry name" value="TIF_IF1"/>
</dbReference>
<keyword evidence="4 7" id="KW-0396">Initiation factor</keyword>
<evidence type="ECO:0000313" key="9">
    <source>
        <dbReference type="EMBL" id="EFJ35099.1"/>
    </source>
</evidence>
<gene>
    <name evidence="9" type="ORF">SELMODRAFT_79973</name>
</gene>
<dbReference type="InterPro" id="IPR003029">
    <property type="entry name" value="S1_domain"/>
</dbReference>
<comment type="function">
    <text evidence="1">One of the essential components for the initiation of protein synthesis. Stabilizes the binding of IF-2 and IF-3 on the 30S subunit to which N-formylmethionyl-tRNA(fMet) subsequently binds. Helps modulate mRNA selection, yielding the 30S pre-initiation complex (PIC). Upon addition of the 50S ribosomal subunit IF-1, IF-2 and IF-3 are released leaving the mature 70S translation initiation complex.</text>
</comment>
<evidence type="ECO:0000256" key="6">
    <source>
        <dbReference type="ARBA" id="ARBA00068272"/>
    </source>
</evidence>
<dbReference type="AlphaFoldDB" id="D8QXU2"/>
<evidence type="ECO:0000259" key="8">
    <source>
        <dbReference type="PROSITE" id="PS50832"/>
    </source>
</evidence>
<evidence type="ECO:0000256" key="4">
    <source>
        <dbReference type="ARBA" id="ARBA00022540"/>
    </source>
</evidence>
<dbReference type="Proteomes" id="UP000001514">
    <property type="component" value="Unassembled WGS sequence"/>
</dbReference>
<dbReference type="GO" id="GO:0003743">
    <property type="term" value="F:translation initiation factor activity"/>
    <property type="evidence" value="ECO:0007669"/>
    <property type="project" value="UniProtKB-UniRule"/>
</dbReference>
<evidence type="ECO:0000256" key="5">
    <source>
        <dbReference type="ARBA" id="ARBA00022917"/>
    </source>
</evidence>
<dbReference type="CDD" id="cd04451">
    <property type="entry name" value="S1_IF1"/>
    <property type="match status" value="1"/>
</dbReference>
<dbReference type="HOGENOM" id="CLU_151267_1_0_1"/>
<dbReference type="STRING" id="88036.D8QXU2"/>
<dbReference type="FunFam" id="2.40.50.140:FF:000002">
    <property type="entry name" value="Translation initiation factor IF-1"/>
    <property type="match status" value="1"/>
</dbReference>
<keyword evidence="5 7" id="KW-0648">Protein biosynthesis</keyword>
<dbReference type="KEGG" id="smo:SELMODRAFT_79973"/>
<sequence length="82" mass="9250">KSKNLIEMEGAVTESLPNAMFRVSLDNGCEVLAHVSGKIRKNFIRMLPGDRVKIELSPYDLSKGRITYRLRADTTHQETNTS</sequence>
<dbReference type="PANTHER" id="PTHR33370:SF1">
    <property type="entry name" value="TRANSLATION INITIATION FACTOR IF-1, CHLOROPLASTIC"/>
    <property type="match status" value="1"/>
</dbReference>
<dbReference type="Pfam" id="PF01176">
    <property type="entry name" value="eIF-1a"/>
    <property type="match status" value="1"/>
</dbReference>
<dbReference type="NCBIfam" id="TIGR00008">
    <property type="entry name" value="infA"/>
    <property type="match status" value="1"/>
</dbReference>
<evidence type="ECO:0000256" key="2">
    <source>
        <dbReference type="ARBA" id="ARBA00010939"/>
    </source>
</evidence>
<dbReference type="eggNOG" id="ENOG502S8M9">
    <property type="taxonomic scope" value="Eukaryota"/>
</dbReference>
<dbReference type="SMART" id="SM00316">
    <property type="entry name" value="S1"/>
    <property type="match status" value="1"/>
</dbReference>
<dbReference type="GO" id="GO:0005829">
    <property type="term" value="C:cytosol"/>
    <property type="evidence" value="ECO:0000318"/>
    <property type="project" value="GO_Central"/>
</dbReference>
<dbReference type="InterPro" id="IPR012340">
    <property type="entry name" value="NA-bd_OB-fold"/>
</dbReference>
<feature type="non-terminal residue" evidence="9">
    <location>
        <position position="1"/>
    </location>
</feature>
<proteinExistence type="inferred from homology"/>
<dbReference type="OMA" id="EGHQCLC"/>
<comment type="subunit">
    <text evidence="3">Component of the 30S ribosomal translation pre-initiation complex which assembles on the 30S ribosome in the order IF-2 and IF-3, IF-1 and N-formylmethionyl-tRNA(fMet); mRNA recruitment can occur at any time during PIC assembly.</text>
</comment>
<protein>
    <recommendedName>
        <fullName evidence="6">Translation initiation factor IF-1, chloroplastic</fullName>
    </recommendedName>
</protein>
<evidence type="ECO:0000256" key="3">
    <source>
        <dbReference type="ARBA" id="ARBA00011599"/>
    </source>
</evidence>
<evidence type="ECO:0000313" key="10">
    <source>
        <dbReference type="Proteomes" id="UP000001514"/>
    </source>
</evidence>
<accession>D8QXU2</accession>
<dbReference type="PANTHER" id="PTHR33370">
    <property type="entry name" value="TRANSLATION INITIATION FACTOR IF-1, CHLOROPLASTIC"/>
    <property type="match status" value="1"/>
</dbReference>
<dbReference type="InterPro" id="IPR006196">
    <property type="entry name" value="RNA-binding_domain_S1_IF1"/>
</dbReference>
<keyword evidence="10" id="KW-1185">Reference proteome</keyword>
<comment type="similarity">
    <text evidence="2">Belongs to the IF-1 family.</text>
</comment>
<dbReference type="SUPFAM" id="SSF50249">
    <property type="entry name" value="Nucleic acid-binding proteins"/>
    <property type="match status" value="1"/>
</dbReference>
<dbReference type="HAMAP" id="MF_00075">
    <property type="entry name" value="IF_1"/>
    <property type="match status" value="1"/>
</dbReference>
<dbReference type="PROSITE" id="PS50832">
    <property type="entry name" value="S1_IF1_TYPE"/>
    <property type="match status" value="1"/>
</dbReference>
<dbReference type="Gramene" id="EFJ35099">
    <property type="protein sequence ID" value="EFJ35099"/>
    <property type="gene ID" value="SELMODRAFT_79973"/>
</dbReference>
<dbReference type="GO" id="GO:0003723">
    <property type="term" value="F:RNA binding"/>
    <property type="evidence" value="ECO:0007669"/>
    <property type="project" value="InterPro"/>
</dbReference>
<evidence type="ECO:0000256" key="7">
    <source>
        <dbReference type="PROSITE-ProRule" id="PRU00181"/>
    </source>
</evidence>
<reference evidence="9 10" key="1">
    <citation type="journal article" date="2011" name="Science">
        <title>The Selaginella genome identifies genetic changes associated with the evolution of vascular plants.</title>
        <authorList>
            <person name="Banks J.A."/>
            <person name="Nishiyama T."/>
            <person name="Hasebe M."/>
            <person name="Bowman J.L."/>
            <person name="Gribskov M."/>
            <person name="dePamphilis C."/>
            <person name="Albert V.A."/>
            <person name="Aono N."/>
            <person name="Aoyama T."/>
            <person name="Ambrose B.A."/>
            <person name="Ashton N.W."/>
            <person name="Axtell M.J."/>
            <person name="Barker E."/>
            <person name="Barker M.S."/>
            <person name="Bennetzen J.L."/>
            <person name="Bonawitz N.D."/>
            <person name="Chapple C."/>
            <person name="Cheng C."/>
            <person name="Correa L.G."/>
            <person name="Dacre M."/>
            <person name="DeBarry J."/>
            <person name="Dreyer I."/>
            <person name="Elias M."/>
            <person name="Engstrom E.M."/>
            <person name="Estelle M."/>
            <person name="Feng L."/>
            <person name="Finet C."/>
            <person name="Floyd S.K."/>
            <person name="Frommer W.B."/>
            <person name="Fujita T."/>
            <person name="Gramzow L."/>
            <person name="Gutensohn M."/>
            <person name="Harholt J."/>
            <person name="Hattori M."/>
            <person name="Heyl A."/>
            <person name="Hirai T."/>
            <person name="Hiwatashi Y."/>
            <person name="Ishikawa M."/>
            <person name="Iwata M."/>
            <person name="Karol K.G."/>
            <person name="Koehler B."/>
            <person name="Kolukisaoglu U."/>
            <person name="Kubo M."/>
            <person name="Kurata T."/>
            <person name="Lalonde S."/>
            <person name="Li K."/>
            <person name="Li Y."/>
            <person name="Litt A."/>
            <person name="Lyons E."/>
            <person name="Manning G."/>
            <person name="Maruyama T."/>
            <person name="Michael T.P."/>
            <person name="Mikami K."/>
            <person name="Miyazaki S."/>
            <person name="Morinaga S."/>
            <person name="Murata T."/>
            <person name="Mueller-Roeber B."/>
            <person name="Nelson D.R."/>
            <person name="Obara M."/>
            <person name="Oguri Y."/>
            <person name="Olmstead R.G."/>
            <person name="Onodera N."/>
            <person name="Petersen B.L."/>
            <person name="Pils B."/>
            <person name="Prigge M."/>
            <person name="Rensing S.A."/>
            <person name="Riano-Pachon D.M."/>
            <person name="Roberts A.W."/>
            <person name="Sato Y."/>
            <person name="Scheller H.V."/>
            <person name="Schulz B."/>
            <person name="Schulz C."/>
            <person name="Shakirov E.V."/>
            <person name="Shibagaki N."/>
            <person name="Shinohara N."/>
            <person name="Shippen D.E."/>
            <person name="Soerensen I."/>
            <person name="Sotooka R."/>
            <person name="Sugimoto N."/>
            <person name="Sugita M."/>
            <person name="Sumikawa N."/>
            <person name="Tanurdzic M."/>
            <person name="Theissen G."/>
            <person name="Ulvskov P."/>
            <person name="Wakazuki S."/>
            <person name="Weng J.K."/>
            <person name="Willats W.W."/>
            <person name="Wipf D."/>
            <person name="Wolf P.G."/>
            <person name="Yang L."/>
            <person name="Zimmer A.D."/>
            <person name="Zhu Q."/>
            <person name="Mitros T."/>
            <person name="Hellsten U."/>
            <person name="Loque D."/>
            <person name="Otillar R."/>
            <person name="Salamov A."/>
            <person name="Schmutz J."/>
            <person name="Shapiro H."/>
            <person name="Lindquist E."/>
            <person name="Lucas S."/>
            <person name="Rokhsar D."/>
            <person name="Grigoriev I.V."/>
        </authorList>
    </citation>
    <scope>NUCLEOTIDE SEQUENCE [LARGE SCALE GENOMIC DNA]</scope>
</reference>
<dbReference type="Gene3D" id="2.40.50.140">
    <property type="entry name" value="Nucleic acid-binding proteins"/>
    <property type="match status" value="1"/>
</dbReference>
<dbReference type="GO" id="GO:0043022">
    <property type="term" value="F:ribosome binding"/>
    <property type="evidence" value="ECO:0000318"/>
    <property type="project" value="GO_Central"/>
</dbReference>
<organism evidence="10">
    <name type="scientific">Selaginella moellendorffii</name>
    <name type="common">Spikemoss</name>
    <dbReference type="NCBI Taxonomy" id="88036"/>
    <lineage>
        <taxon>Eukaryota</taxon>
        <taxon>Viridiplantae</taxon>
        <taxon>Streptophyta</taxon>
        <taxon>Embryophyta</taxon>
        <taxon>Tracheophyta</taxon>
        <taxon>Lycopodiopsida</taxon>
        <taxon>Selaginellales</taxon>
        <taxon>Selaginellaceae</taxon>
        <taxon>Selaginella</taxon>
    </lineage>
</organism>
<dbReference type="EMBL" id="GL377568">
    <property type="protein sequence ID" value="EFJ35099.1"/>
    <property type="molecule type" value="Genomic_DNA"/>
</dbReference>
<name>D8QXU2_SELML</name>
<dbReference type="OrthoDB" id="1714886at2759"/>
<evidence type="ECO:0000256" key="1">
    <source>
        <dbReference type="ARBA" id="ARBA00003935"/>
    </source>
</evidence>
<feature type="domain" description="S1-like" evidence="8">
    <location>
        <begin position="1"/>
        <end position="71"/>
    </location>
</feature>
<dbReference type="InParanoid" id="D8QXU2"/>